<keyword evidence="2" id="KW-1185">Reference proteome</keyword>
<gene>
    <name evidence="1" type="ordered locus">Prede_1297</name>
</gene>
<accession>L0JBF1</accession>
<evidence type="ECO:0000313" key="1">
    <source>
        <dbReference type="EMBL" id="AGB28619.1"/>
    </source>
</evidence>
<sequence length="44" mass="4991">MARAVNFRQNNITTCFYIAGDWRAGIEAGPYKHPLYHPICPIIA</sequence>
<organism evidence="1 2">
    <name type="scientific">Prevotella dentalis (strain ATCC 49559 / DSM 3688 / JCM 13448 / NCTC 12043 / ES 2772)</name>
    <name type="common">Mitsuokella dentalis</name>
    <dbReference type="NCBI Taxonomy" id="908937"/>
    <lineage>
        <taxon>Bacteria</taxon>
        <taxon>Pseudomonadati</taxon>
        <taxon>Bacteroidota</taxon>
        <taxon>Bacteroidia</taxon>
        <taxon>Bacteroidales</taxon>
        <taxon>Prevotellaceae</taxon>
        <taxon>Prevotella</taxon>
    </lineage>
</organism>
<dbReference type="PATRIC" id="fig|908937.9.peg.1352"/>
<proteinExistence type="predicted"/>
<name>L0JBF1_PREDD</name>
<dbReference type="KEGG" id="pdt:Prede_1297"/>
<dbReference type="AlphaFoldDB" id="L0JBF1"/>
<dbReference type="Proteomes" id="UP000010862">
    <property type="component" value="Chromosome 1"/>
</dbReference>
<dbReference type="HOGENOM" id="CLU_3220101_0_0_10"/>
<evidence type="ECO:0000313" key="2">
    <source>
        <dbReference type="Proteomes" id="UP000010862"/>
    </source>
</evidence>
<reference evidence="2" key="1">
    <citation type="submission" date="2012-02" db="EMBL/GenBank/DDBJ databases">
        <title>Complete sequence of chromosome 1 of Prevotella dentalis DSM 3688.</title>
        <authorList>
            <person name="Lucas S."/>
            <person name="Copeland A."/>
            <person name="Lapidus A."/>
            <person name="Glavina del Rio T."/>
            <person name="Dalin E."/>
            <person name="Tice H."/>
            <person name="Bruce D."/>
            <person name="Goodwin L."/>
            <person name="Pitluck S."/>
            <person name="Peters L."/>
            <person name="Mikhailova N."/>
            <person name="Chertkov O."/>
            <person name="Kyrpides N."/>
            <person name="Mavromatis K."/>
            <person name="Ivanova N."/>
            <person name="Brettin T."/>
            <person name="Detter J.C."/>
            <person name="Han C."/>
            <person name="Larimer F."/>
            <person name="Land M."/>
            <person name="Hauser L."/>
            <person name="Markowitz V."/>
            <person name="Cheng J.-F."/>
            <person name="Hugenholtz P."/>
            <person name="Woyke T."/>
            <person name="Wu D."/>
            <person name="Gronow S."/>
            <person name="Wellnitz S."/>
            <person name="Brambilla E."/>
            <person name="Klenk H.-P."/>
            <person name="Eisen J.A."/>
        </authorList>
    </citation>
    <scope>NUCLEOTIDE SEQUENCE [LARGE SCALE GENOMIC DNA]</scope>
    <source>
        <strain evidence="2">ATCC 49559 / DSM 3688 / JCM 13448 / NCTC 12043 / ES 2772</strain>
    </source>
</reference>
<dbReference type="EMBL" id="CP003368">
    <property type="protein sequence ID" value="AGB28619.1"/>
    <property type="molecule type" value="Genomic_DNA"/>
</dbReference>
<protein>
    <submittedName>
        <fullName evidence="1">Uncharacterized protein</fullName>
    </submittedName>
</protein>